<gene>
    <name evidence="1" type="ORF">MBMO_EBAC000-63A02.19</name>
</gene>
<reference evidence="1" key="1">
    <citation type="submission" date="2003-11" db="EMBL/GenBank/DDBJ databases">
        <authorList>
            <person name="Heidelberg J.F."/>
            <person name="Eisen J.A."/>
            <person name="Nelson W.C."/>
            <person name="DeLong E.F."/>
        </authorList>
    </citation>
    <scope>NUCLEOTIDE SEQUENCE</scope>
</reference>
<organism evidence="1">
    <name type="scientific">uncultured marine bacterium 442</name>
    <dbReference type="NCBI Taxonomy" id="257392"/>
    <lineage>
        <taxon>Bacteria</taxon>
        <taxon>environmental samples</taxon>
    </lineage>
</organism>
<reference evidence="1" key="2">
    <citation type="submission" date="2003-12" db="EMBL/GenBank/DDBJ databases">
        <title>Monterey Bay Coastal Ocean Microbial Observatory environmental clone sequencing.</title>
        <authorList>
            <person name="DeLong E.F."/>
        </authorList>
    </citation>
    <scope>NUCLEOTIDE SEQUENCE</scope>
</reference>
<sequence length="32" mass="3670">MGYHIRVMKLRIGFERMSDRGATCSRPEGSNN</sequence>
<accession>Q6SH78</accession>
<protein>
    <submittedName>
        <fullName evidence="1">Uncharacterized protein</fullName>
    </submittedName>
</protein>
<dbReference type="AlphaFoldDB" id="Q6SH78"/>
<dbReference type="EMBL" id="AY458639">
    <property type="protein sequence ID" value="AAR37741.1"/>
    <property type="molecule type" value="Genomic_DNA"/>
</dbReference>
<evidence type="ECO:0000313" key="1">
    <source>
        <dbReference type="EMBL" id="AAR37741.1"/>
    </source>
</evidence>
<proteinExistence type="predicted"/>
<name>Q6SH78_9BACT</name>